<organism evidence="7 8">
    <name type="scientific">Acanthopleuribacter pedis</name>
    <dbReference type="NCBI Taxonomy" id="442870"/>
    <lineage>
        <taxon>Bacteria</taxon>
        <taxon>Pseudomonadati</taxon>
        <taxon>Acidobacteriota</taxon>
        <taxon>Holophagae</taxon>
        <taxon>Acanthopleuribacterales</taxon>
        <taxon>Acanthopleuribacteraceae</taxon>
        <taxon>Acanthopleuribacter</taxon>
    </lineage>
</organism>
<protein>
    <submittedName>
        <fullName evidence="7">Type III polyketide synthase</fullName>
    </submittedName>
</protein>
<reference evidence="7" key="1">
    <citation type="submission" date="2021-03" db="EMBL/GenBank/DDBJ databases">
        <authorList>
            <person name="Wang G."/>
        </authorList>
    </citation>
    <scope>NUCLEOTIDE SEQUENCE</scope>
    <source>
        <strain evidence="7">KCTC 12899</strain>
    </source>
</reference>
<dbReference type="AlphaFoldDB" id="A0A8J7U1I2"/>
<accession>A0A8J7U1I2</accession>
<dbReference type="Pfam" id="PF02797">
    <property type="entry name" value="Chal_sti_synt_C"/>
    <property type="match status" value="1"/>
</dbReference>
<dbReference type="PANTHER" id="PTHR11877:SF99">
    <property type="entry name" value="1,3,6,8-TETRAHYDROXYNAPHTHALENE SYNTHASE"/>
    <property type="match status" value="1"/>
</dbReference>
<evidence type="ECO:0000259" key="6">
    <source>
        <dbReference type="Pfam" id="PF08392"/>
    </source>
</evidence>
<comment type="similarity">
    <text evidence="1">Belongs to the thiolase-like superfamily. Chalcone/stilbene synthases family.</text>
</comment>
<evidence type="ECO:0000256" key="3">
    <source>
        <dbReference type="ARBA" id="ARBA00023315"/>
    </source>
</evidence>
<dbReference type="SUPFAM" id="SSF53901">
    <property type="entry name" value="Thiolase-like"/>
    <property type="match status" value="2"/>
</dbReference>
<feature type="active site" description="Acyl-thioester intermediate" evidence="4">
    <location>
        <position position="139"/>
    </location>
</feature>
<dbReference type="Proteomes" id="UP000664417">
    <property type="component" value="Unassembled WGS sequence"/>
</dbReference>
<keyword evidence="3" id="KW-0012">Acyltransferase</keyword>
<feature type="domain" description="Chalcone/stilbene synthase C-terminal" evidence="5">
    <location>
        <begin position="213"/>
        <end position="341"/>
    </location>
</feature>
<evidence type="ECO:0000256" key="1">
    <source>
        <dbReference type="ARBA" id="ARBA00005531"/>
    </source>
</evidence>
<dbReference type="CDD" id="cd00831">
    <property type="entry name" value="CHS_like"/>
    <property type="match status" value="1"/>
</dbReference>
<evidence type="ECO:0000313" key="7">
    <source>
        <dbReference type="EMBL" id="MBO1317552.1"/>
    </source>
</evidence>
<proteinExistence type="inferred from homology"/>
<dbReference type="GO" id="GO:0006633">
    <property type="term" value="P:fatty acid biosynthetic process"/>
    <property type="evidence" value="ECO:0007669"/>
    <property type="project" value="InterPro"/>
</dbReference>
<dbReference type="InterPro" id="IPR011141">
    <property type="entry name" value="Polyketide_synthase_type-III"/>
</dbReference>
<dbReference type="InterPro" id="IPR012328">
    <property type="entry name" value="Chalcone/stilbene_synt_C"/>
</dbReference>
<evidence type="ECO:0000256" key="4">
    <source>
        <dbReference type="PIRSR" id="PIRSR000451-1"/>
    </source>
</evidence>
<gene>
    <name evidence="7" type="ORF">J3U88_03700</name>
</gene>
<evidence type="ECO:0000259" key="5">
    <source>
        <dbReference type="Pfam" id="PF02797"/>
    </source>
</evidence>
<dbReference type="PIRSF" id="PIRSF000451">
    <property type="entry name" value="PKS_III"/>
    <property type="match status" value="1"/>
</dbReference>
<sequence length="346" mass="37954">MSTIKVAATALPDVKLDQDQVLAMGRRLLKGKVPFVDQALRVIGNAGVDTRYLVKTPDEILDNPSLTWRNGVYHEAAIDLGTRVMDELLQRSGKRADQIDMIITTSCTGFMIPSVDAYLVNRFRMRSDVKRLPITELGCAAGAMALSRAREYLCAYPDHTVAVIAIELPSLTYRTKDFRMANLVSAALFGDGAAGLLLTNEPGGCRVNQSRTHFFHGTPELMGFDLGVEGFKIILDKSIPKVVKRDFVAPAKAFLAAQPRRYPEQPMQYVLHPGGRKILDTLRDEFGLQESDVAASRQVLARVGNLSSASVYWVLAEKLAQAVRGDGFMAAFGPGFNAEMLSLAFE</sequence>
<dbReference type="EMBL" id="JAFREP010000003">
    <property type="protein sequence ID" value="MBO1317552.1"/>
    <property type="molecule type" value="Genomic_DNA"/>
</dbReference>
<dbReference type="PANTHER" id="PTHR11877">
    <property type="entry name" value="HYDROXYMETHYLGLUTARYL-COA SYNTHASE"/>
    <property type="match status" value="1"/>
</dbReference>
<comment type="caution">
    <text evidence="7">The sequence shown here is derived from an EMBL/GenBank/DDBJ whole genome shotgun (WGS) entry which is preliminary data.</text>
</comment>
<dbReference type="Pfam" id="PF08392">
    <property type="entry name" value="FAE1_CUT1_RppA"/>
    <property type="match status" value="1"/>
</dbReference>
<evidence type="ECO:0000313" key="8">
    <source>
        <dbReference type="Proteomes" id="UP000664417"/>
    </source>
</evidence>
<name>A0A8J7U1I2_9BACT</name>
<dbReference type="InterPro" id="IPR016039">
    <property type="entry name" value="Thiolase-like"/>
</dbReference>
<dbReference type="GO" id="GO:0030639">
    <property type="term" value="P:polyketide biosynthetic process"/>
    <property type="evidence" value="ECO:0007669"/>
    <property type="project" value="TreeGrafter"/>
</dbReference>
<dbReference type="InterPro" id="IPR013601">
    <property type="entry name" value="FAE1_typ3_polyketide_synth"/>
</dbReference>
<dbReference type="Gene3D" id="3.40.47.10">
    <property type="match status" value="2"/>
</dbReference>
<feature type="domain" description="FAE" evidence="6">
    <location>
        <begin position="17"/>
        <end position="202"/>
    </location>
</feature>
<keyword evidence="2" id="KW-0808">Transferase</keyword>
<evidence type="ECO:0000256" key="2">
    <source>
        <dbReference type="ARBA" id="ARBA00022679"/>
    </source>
</evidence>
<dbReference type="GO" id="GO:0016020">
    <property type="term" value="C:membrane"/>
    <property type="evidence" value="ECO:0007669"/>
    <property type="project" value="InterPro"/>
</dbReference>
<dbReference type="RefSeq" id="WP_207856840.1">
    <property type="nucleotide sequence ID" value="NZ_JAFREP010000003.1"/>
</dbReference>
<dbReference type="GO" id="GO:0016747">
    <property type="term" value="F:acyltransferase activity, transferring groups other than amino-acyl groups"/>
    <property type="evidence" value="ECO:0007669"/>
    <property type="project" value="InterPro"/>
</dbReference>
<keyword evidence="8" id="KW-1185">Reference proteome</keyword>